<feature type="transmembrane region" description="Helical" evidence="1">
    <location>
        <begin position="51"/>
        <end position="72"/>
    </location>
</feature>
<dbReference type="AlphaFoldDB" id="A0A0C3BA49"/>
<evidence type="ECO:0000313" key="3">
    <source>
        <dbReference type="Proteomes" id="UP000054166"/>
    </source>
</evidence>
<evidence type="ECO:0000256" key="1">
    <source>
        <dbReference type="SAM" id="Phobius"/>
    </source>
</evidence>
<dbReference type="EMBL" id="KN833065">
    <property type="protein sequence ID" value="KIM74202.1"/>
    <property type="molecule type" value="Genomic_DNA"/>
</dbReference>
<proteinExistence type="predicted"/>
<feature type="transmembrane region" description="Helical" evidence="1">
    <location>
        <begin position="116"/>
        <end position="134"/>
    </location>
</feature>
<reference evidence="2 3" key="1">
    <citation type="submission" date="2014-04" db="EMBL/GenBank/DDBJ databases">
        <authorList>
            <consortium name="DOE Joint Genome Institute"/>
            <person name="Kuo A."/>
            <person name="Tarkka M."/>
            <person name="Buscot F."/>
            <person name="Kohler A."/>
            <person name="Nagy L.G."/>
            <person name="Floudas D."/>
            <person name="Copeland A."/>
            <person name="Barry K.W."/>
            <person name="Cichocki N."/>
            <person name="Veneault-Fourrey C."/>
            <person name="LaButti K."/>
            <person name="Lindquist E.A."/>
            <person name="Lipzen A."/>
            <person name="Lundell T."/>
            <person name="Morin E."/>
            <person name="Murat C."/>
            <person name="Sun H."/>
            <person name="Tunlid A."/>
            <person name="Henrissat B."/>
            <person name="Grigoriev I.V."/>
            <person name="Hibbett D.S."/>
            <person name="Martin F."/>
            <person name="Nordberg H.P."/>
            <person name="Cantor M.N."/>
            <person name="Hua S.X."/>
        </authorList>
    </citation>
    <scope>NUCLEOTIDE SEQUENCE [LARGE SCALE GENOMIC DNA]</scope>
    <source>
        <strain evidence="2 3">F 1598</strain>
    </source>
</reference>
<keyword evidence="1" id="KW-1133">Transmembrane helix</keyword>
<keyword evidence="1" id="KW-0472">Membrane</keyword>
<dbReference type="InParanoid" id="A0A0C3BA49"/>
<reference evidence="3" key="2">
    <citation type="submission" date="2015-01" db="EMBL/GenBank/DDBJ databases">
        <title>Evolutionary Origins and Diversification of the Mycorrhizal Mutualists.</title>
        <authorList>
            <consortium name="DOE Joint Genome Institute"/>
            <consortium name="Mycorrhizal Genomics Consortium"/>
            <person name="Kohler A."/>
            <person name="Kuo A."/>
            <person name="Nagy L.G."/>
            <person name="Floudas D."/>
            <person name="Copeland A."/>
            <person name="Barry K.W."/>
            <person name="Cichocki N."/>
            <person name="Veneault-Fourrey C."/>
            <person name="LaButti K."/>
            <person name="Lindquist E.A."/>
            <person name="Lipzen A."/>
            <person name="Lundell T."/>
            <person name="Morin E."/>
            <person name="Murat C."/>
            <person name="Riley R."/>
            <person name="Ohm R."/>
            <person name="Sun H."/>
            <person name="Tunlid A."/>
            <person name="Henrissat B."/>
            <person name="Grigoriev I.V."/>
            <person name="Hibbett D.S."/>
            <person name="Martin F."/>
        </authorList>
    </citation>
    <scope>NUCLEOTIDE SEQUENCE [LARGE SCALE GENOMIC DNA]</scope>
    <source>
        <strain evidence="3">F 1598</strain>
    </source>
</reference>
<feature type="transmembrane region" description="Helical" evidence="1">
    <location>
        <begin position="84"/>
        <end position="104"/>
    </location>
</feature>
<dbReference type="Proteomes" id="UP000054166">
    <property type="component" value="Unassembled WGS sequence"/>
</dbReference>
<organism evidence="2 3">
    <name type="scientific">Piloderma croceum (strain F 1598)</name>
    <dbReference type="NCBI Taxonomy" id="765440"/>
    <lineage>
        <taxon>Eukaryota</taxon>
        <taxon>Fungi</taxon>
        <taxon>Dikarya</taxon>
        <taxon>Basidiomycota</taxon>
        <taxon>Agaricomycotina</taxon>
        <taxon>Agaricomycetes</taxon>
        <taxon>Agaricomycetidae</taxon>
        <taxon>Atheliales</taxon>
        <taxon>Atheliaceae</taxon>
        <taxon>Piloderma</taxon>
    </lineage>
</organism>
<dbReference type="HOGENOM" id="CLU_074646_0_0_1"/>
<gene>
    <name evidence="2" type="ORF">PILCRDRAFT_828496</name>
</gene>
<feature type="transmembrane region" description="Helical" evidence="1">
    <location>
        <begin position="166"/>
        <end position="188"/>
    </location>
</feature>
<evidence type="ECO:0000313" key="2">
    <source>
        <dbReference type="EMBL" id="KIM74202.1"/>
    </source>
</evidence>
<protein>
    <submittedName>
        <fullName evidence="2">Uncharacterized protein</fullName>
    </submittedName>
</protein>
<dbReference type="OrthoDB" id="5427664at2759"/>
<name>A0A0C3BA49_PILCF</name>
<sequence>MSNTQNVCQYTNGPPMNTDISGIGVRISFYLQTIFLTCLSMKSQKLLEITGAFYTLIAMNMAVAVTSLILGLRAEPEISFHDVLVVFYLLLMSWVAVIGSLSFCHLFVDGTAIIKIWSIAQSYVIFAFTLVILIKSQTFGNNPQCNDNAVVVLFRPFSALRVGRTVGWIVAVTVIAVYTGVTATEYWMKCQGQAQLERIIRRIKIRDTEAEPNLPGLEPVETKRPVAENVASGISGHRIEEQTQSLPSFPAPARPIIEIAVKVILWTIAVTNTELLVRWNHFGSSGSSWRLGEVLPLFLVVLPLMNMVNAFKPSPT</sequence>
<keyword evidence="1" id="KW-0812">Transmembrane</keyword>
<accession>A0A0C3BA49</accession>
<keyword evidence="3" id="KW-1185">Reference proteome</keyword>